<dbReference type="PhylomeDB" id="B4MTN4"/>
<dbReference type="AlphaFoldDB" id="B4MTN4"/>
<protein>
    <submittedName>
        <fullName evidence="1">Uncharacterized protein</fullName>
    </submittedName>
</protein>
<dbReference type="OMA" id="LMMHGVI"/>
<sequence length="129" mass="15560">MTHEVITTQQLLHLRSAGEQIEKTHNRWKECFSWYPIEQAEHYKRYGEIYKETLAKYGEKKFDYYAKRIRLRKCYMDGGISKEQEDEDIGKQLKDTMGHLENYKPSLTTNGEYGLFKPNRLFDCFEFQK</sequence>
<name>B4MTN4_DROWI</name>
<dbReference type="OrthoDB" id="7829639at2759"/>
<reference evidence="1 2" key="1">
    <citation type="journal article" date="2007" name="Nature">
        <title>Evolution of genes and genomes on the Drosophila phylogeny.</title>
        <authorList>
            <consortium name="Drosophila 12 Genomes Consortium"/>
            <person name="Clark A.G."/>
            <person name="Eisen M.B."/>
            <person name="Smith D.R."/>
            <person name="Bergman C.M."/>
            <person name="Oliver B."/>
            <person name="Markow T.A."/>
            <person name="Kaufman T.C."/>
            <person name="Kellis M."/>
            <person name="Gelbart W."/>
            <person name="Iyer V.N."/>
            <person name="Pollard D.A."/>
            <person name="Sackton T.B."/>
            <person name="Larracuente A.M."/>
            <person name="Singh N.D."/>
            <person name="Abad J.P."/>
            <person name="Abt D.N."/>
            <person name="Adryan B."/>
            <person name="Aguade M."/>
            <person name="Akashi H."/>
            <person name="Anderson W.W."/>
            <person name="Aquadro C.F."/>
            <person name="Ardell D.H."/>
            <person name="Arguello R."/>
            <person name="Artieri C.G."/>
            <person name="Barbash D.A."/>
            <person name="Barker D."/>
            <person name="Barsanti P."/>
            <person name="Batterham P."/>
            <person name="Batzoglou S."/>
            <person name="Begun D."/>
            <person name="Bhutkar A."/>
            <person name="Blanco E."/>
            <person name="Bosak S.A."/>
            <person name="Bradley R.K."/>
            <person name="Brand A.D."/>
            <person name="Brent M.R."/>
            <person name="Brooks A.N."/>
            <person name="Brown R.H."/>
            <person name="Butlin R.K."/>
            <person name="Caggese C."/>
            <person name="Calvi B.R."/>
            <person name="Bernardo de Carvalho A."/>
            <person name="Caspi A."/>
            <person name="Castrezana S."/>
            <person name="Celniker S.E."/>
            <person name="Chang J.L."/>
            <person name="Chapple C."/>
            <person name="Chatterji S."/>
            <person name="Chinwalla A."/>
            <person name="Civetta A."/>
            <person name="Clifton S.W."/>
            <person name="Comeron J.M."/>
            <person name="Costello J.C."/>
            <person name="Coyne J.A."/>
            <person name="Daub J."/>
            <person name="David R.G."/>
            <person name="Delcher A.L."/>
            <person name="Delehaunty K."/>
            <person name="Do C.B."/>
            <person name="Ebling H."/>
            <person name="Edwards K."/>
            <person name="Eickbush T."/>
            <person name="Evans J.D."/>
            <person name="Filipski A."/>
            <person name="Findeiss S."/>
            <person name="Freyhult E."/>
            <person name="Fulton L."/>
            <person name="Fulton R."/>
            <person name="Garcia A.C."/>
            <person name="Gardiner A."/>
            <person name="Garfield D.A."/>
            <person name="Garvin B.E."/>
            <person name="Gibson G."/>
            <person name="Gilbert D."/>
            <person name="Gnerre S."/>
            <person name="Godfrey J."/>
            <person name="Good R."/>
            <person name="Gotea V."/>
            <person name="Gravely B."/>
            <person name="Greenberg A.J."/>
            <person name="Griffiths-Jones S."/>
            <person name="Gross S."/>
            <person name="Guigo R."/>
            <person name="Gustafson E.A."/>
            <person name="Haerty W."/>
            <person name="Hahn M.W."/>
            <person name="Halligan D.L."/>
            <person name="Halpern A.L."/>
            <person name="Halter G.M."/>
            <person name="Han M.V."/>
            <person name="Heger A."/>
            <person name="Hillier L."/>
            <person name="Hinrichs A.S."/>
            <person name="Holmes I."/>
            <person name="Hoskins R.A."/>
            <person name="Hubisz M.J."/>
            <person name="Hultmark D."/>
            <person name="Huntley M.A."/>
            <person name="Jaffe D.B."/>
            <person name="Jagadeeshan S."/>
            <person name="Jeck W.R."/>
            <person name="Johnson J."/>
            <person name="Jones C.D."/>
            <person name="Jordan W.C."/>
            <person name="Karpen G.H."/>
            <person name="Kataoka E."/>
            <person name="Keightley P.D."/>
            <person name="Kheradpour P."/>
            <person name="Kirkness E.F."/>
            <person name="Koerich L.B."/>
            <person name="Kristiansen K."/>
            <person name="Kudrna D."/>
            <person name="Kulathinal R.J."/>
            <person name="Kumar S."/>
            <person name="Kwok R."/>
            <person name="Lander E."/>
            <person name="Langley C.H."/>
            <person name="Lapoint R."/>
            <person name="Lazzaro B.P."/>
            <person name="Lee S.J."/>
            <person name="Levesque L."/>
            <person name="Li R."/>
            <person name="Lin C.F."/>
            <person name="Lin M.F."/>
            <person name="Lindblad-Toh K."/>
            <person name="Llopart A."/>
            <person name="Long M."/>
            <person name="Low L."/>
            <person name="Lozovsky E."/>
            <person name="Lu J."/>
            <person name="Luo M."/>
            <person name="Machado C.A."/>
            <person name="Makalowski W."/>
            <person name="Marzo M."/>
            <person name="Matsuda M."/>
            <person name="Matzkin L."/>
            <person name="McAllister B."/>
            <person name="McBride C.S."/>
            <person name="McKernan B."/>
            <person name="McKernan K."/>
            <person name="Mendez-Lago M."/>
            <person name="Minx P."/>
            <person name="Mollenhauer M.U."/>
            <person name="Montooth K."/>
            <person name="Mount S.M."/>
            <person name="Mu X."/>
            <person name="Myers E."/>
            <person name="Negre B."/>
            <person name="Newfeld S."/>
            <person name="Nielsen R."/>
            <person name="Noor M.A."/>
            <person name="O'Grady P."/>
            <person name="Pachter L."/>
            <person name="Papaceit M."/>
            <person name="Parisi M.J."/>
            <person name="Parisi M."/>
            <person name="Parts L."/>
            <person name="Pedersen J.S."/>
            <person name="Pesole G."/>
            <person name="Phillippy A.M."/>
            <person name="Ponting C.P."/>
            <person name="Pop M."/>
            <person name="Porcelli D."/>
            <person name="Powell J.R."/>
            <person name="Prohaska S."/>
            <person name="Pruitt K."/>
            <person name="Puig M."/>
            <person name="Quesneville H."/>
            <person name="Ram K.R."/>
            <person name="Rand D."/>
            <person name="Rasmussen M.D."/>
            <person name="Reed L.K."/>
            <person name="Reenan R."/>
            <person name="Reily A."/>
            <person name="Remington K.A."/>
            <person name="Rieger T.T."/>
            <person name="Ritchie M.G."/>
            <person name="Robin C."/>
            <person name="Rogers Y.H."/>
            <person name="Rohde C."/>
            <person name="Rozas J."/>
            <person name="Rubenfield M.J."/>
            <person name="Ruiz A."/>
            <person name="Russo S."/>
            <person name="Salzberg S.L."/>
            <person name="Sanchez-Gracia A."/>
            <person name="Saranga D.J."/>
            <person name="Sato H."/>
            <person name="Schaeffer S.W."/>
            <person name="Schatz M.C."/>
            <person name="Schlenke T."/>
            <person name="Schwartz R."/>
            <person name="Segarra C."/>
            <person name="Singh R.S."/>
            <person name="Sirot L."/>
            <person name="Sirota M."/>
            <person name="Sisneros N.B."/>
            <person name="Smith C.D."/>
            <person name="Smith T.F."/>
            <person name="Spieth J."/>
            <person name="Stage D.E."/>
            <person name="Stark A."/>
            <person name="Stephan W."/>
            <person name="Strausberg R.L."/>
            <person name="Strempel S."/>
            <person name="Sturgill D."/>
            <person name="Sutton G."/>
            <person name="Sutton G.G."/>
            <person name="Tao W."/>
            <person name="Teichmann S."/>
            <person name="Tobari Y.N."/>
            <person name="Tomimura Y."/>
            <person name="Tsolas J.M."/>
            <person name="Valente V.L."/>
            <person name="Venter E."/>
            <person name="Venter J.C."/>
            <person name="Vicario S."/>
            <person name="Vieira F.G."/>
            <person name="Vilella A.J."/>
            <person name="Villasante A."/>
            <person name="Walenz B."/>
            <person name="Wang J."/>
            <person name="Wasserman M."/>
            <person name="Watts T."/>
            <person name="Wilson D."/>
            <person name="Wilson R.K."/>
            <person name="Wing R.A."/>
            <person name="Wolfner M.F."/>
            <person name="Wong A."/>
            <person name="Wong G.K."/>
            <person name="Wu C.I."/>
            <person name="Wu G."/>
            <person name="Yamamoto D."/>
            <person name="Yang H.P."/>
            <person name="Yang S.P."/>
            <person name="Yorke J.A."/>
            <person name="Yoshida K."/>
            <person name="Zdobnov E."/>
            <person name="Zhang P."/>
            <person name="Zhang Y."/>
            <person name="Zimin A.V."/>
            <person name="Baldwin J."/>
            <person name="Abdouelleil A."/>
            <person name="Abdulkadir J."/>
            <person name="Abebe A."/>
            <person name="Abera B."/>
            <person name="Abreu J."/>
            <person name="Acer S.C."/>
            <person name="Aftuck L."/>
            <person name="Alexander A."/>
            <person name="An P."/>
            <person name="Anderson E."/>
            <person name="Anderson S."/>
            <person name="Arachi H."/>
            <person name="Azer M."/>
            <person name="Bachantsang P."/>
            <person name="Barry A."/>
            <person name="Bayul T."/>
            <person name="Berlin A."/>
            <person name="Bessette D."/>
            <person name="Bloom T."/>
            <person name="Blye J."/>
            <person name="Boguslavskiy L."/>
            <person name="Bonnet C."/>
            <person name="Boukhgalter B."/>
            <person name="Bourzgui I."/>
            <person name="Brown A."/>
            <person name="Cahill P."/>
            <person name="Channer S."/>
            <person name="Cheshatsang Y."/>
            <person name="Chuda L."/>
            <person name="Citroen M."/>
            <person name="Collymore A."/>
            <person name="Cooke P."/>
            <person name="Costello M."/>
            <person name="D'Aco K."/>
            <person name="Daza R."/>
            <person name="De Haan G."/>
            <person name="DeGray S."/>
            <person name="DeMaso C."/>
            <person name="Dhargay N."/>
            <person name="Dooley K."/>
            <person name="Dooley E."/>
            <person name="Doricent M."/>
            <person name="Dorje P."/>
            <person name="Dorjee K."/>
            <person name="Dupes A."/>
            <person name="Elong R."/>
            <person name="Falk J."/>
            <person name="Farina A."/>
            <person name="Faro S."/>
            <person name="Ferguson D."/>
            <person name="Fisher S."/>
            <person name="Foley C.D."/>
            <person name="Franke A."/>
            <person name="Friedrich D."/>
            <person name="Gadbois L."/>
            <person name="Gearin G."/>
            <person name="Gearin C.R."/>
            <person name="Giannoukos G."/>
            <person name="Goode T."/>
            <person name="Graham J."/>
            <person name="Grandbois E."/>
            <person name="Grewal S."/>
            <person name="Gyaltsen K."/>
            <person name="Hafez N."/>
            <person name="Hagos B."/>
            <person name="Hall J."/>
            <person name="Henson C."/>
            <person name="Hollinger A."/>
            <person name="Honan T."/>
            <person name="Huard M.D."/>
            <person name="Hughes L."/>
            <person name="Hurhula B."/>
            <person name="Husby M.E."/>
            <person name="Kamat A."/>
            <person name="Kanga B."/>
            <person name="Kashin S."/>
            <person name="Khazanovich D."/>
            <person name="Kisner P."/>
            <person name="Lance K."/>
            <person name="Lara M."/>
            <person name="Lee W."/>
            <person name="Lennon N."/>
            <person name="Letendre F."/>
            <person name="LeVine R."/>
            <person name="Lipovsky A."/>
            <person name="Liu X."/>
            <person name="Liu J."/>
            <person name="Liu S."/>
            <person name="Lokyitsang T."/>
            <person name="Lokyitsang Y."/>
            <person name="Lubonja R."/>
            <person name="Lui A."/>
            <person name="MacDonald P."/>
            <person name="Magnisalis V."/>
            <person name="Maru K."/>
            <person name="Matthews C."/>
            <person name="McCusker W."/>
            <person name="McDonough S."/>
            <person name="Mehta T."/>
            <person name="Meldrim J."/>
            <person name="Meneus L."/>
            <person name="Mihai O."/>
            <person name="Mihalev A."/>
            <person name="Mihova T."/>
            <person name="Mittelman R."/>
            <person name="Mlenga V."/>
            <person name="Montmayeur A."/>
            <person name="Mulrain L."/>
            <person name="Navidi A."/>
            <person name="Naylor J."/>
            <person name="Negash T."/>
            <person name="Nguyen T."/>
            <person name="Nguyen N."/>
            <person name="Nicol R."/>
            <person name="Norbu C."/>
            <person name="Norbu N."/>
            <person name="Novod N."/>
            <person name="O'Neill B."/>
            <person name="Osman S."/>
            <person name="Markiewicz E."/>
            <person name="Oyono O.L."/>
            <person name="Patti C."/>
            <person name="Phunkhang P."/>
            <person name="Pierre F."/>
            <person name="Priest M."/>
            <person name="Raghuraman S."/>
            <person name="Rege F."/>
            <person name="Reyes R."/>
            <person name="Rise C."/>
            <person name="Rogov P."/>
            <person name="Ross K."/>
            <person name="Ryan E."/>
            <person name="Settipalli S."/>
            <person name="Shea T."/>
            <person name="Sherpa N."/>
            <person name="Shi L."/>
            <person name="Shih D."/>
            <person name="Sparrow T."/>
            <person name="Spaulding J."/>
            <person name="Stalker J."/>
            <person name="Stange-Thomann N."/>
            <person name="Stavropoulos S."/>
            <person name="Stone C."/>
            <person name="Strader C."/>
            <person name="Tesfaye S."/>
            <person name="Thomson T."/>
            <person name="Thoulutsang Y."/>
            <person name="Thoulutsang D."/>
            <person name="Topham K."/>
            <person name="Topping I."/>
            <person name="Tsamla T."/>
            <person name="Vassiliev H."/>
            <person name="Vo A."/>
            <person name="Wangchuk T."/>
            <person name="Wangdi T."/>
            <person name="Weiand M."/>
            <person name="Wilkinson J."/>
            <person name="Wilson A."/>
            <person name="Yadav S."/>
            <person name="Young G."/>
            <person name="Yu Q."/>
            <person name="Zembek L."/>
            <person name="Zhong D."/>
            <person name="Zimmer A."/>
            <person name="Zwirko Z."/>
            <person name="Jaffe D.B."/>
            <person name="Alvarez P."/>
            <person name="Brockman W."/>
            <person name="Butler J."/>
            <person name="Chin C."/>
            <person name="Gnerre S."/>
            <person name="Grabherr M."/>
            <person name="Kleber M."/>
            <person name="Mauceli E."/>
            <person name="MacCallum I."/>
        </authorList>
    </citation>
    <scope>NUCLEOTIDE SEQUENCE [LARGE SCALE GENOMIC DNA]</scope>
    <source>
        <strain evidence="2">Tucson 14030-0811.24</strain>
    </source>
</reference>
<proteinExistence type="predicted"/>
<dbReference type="Proteomes" id="UP000007798">
    <property type="component" value="Unassembled WGS sequence"/>
</dbReference>
<organism evidence="1 2">
    <name type="scientific">Drosophila willistoni</name>
    <name type="common">Fruit fly</name>
    <dbReference type="NCBI Taxonomy" id="7260"/>
    <lineage>
        <taxon>Eukaryota</taxon>
        <taxon>Metazoa</taxon>
        <taxon>Ecdysozoa</taxon>
        <taxon>Arthropoda</taxon>
        <taxon>Hexapoda</taxon>
        <taxon>Insecta</taxon>
        <taxon>Pterygota</taxon>
        <taxon>Neoptera</taxon>
        <taxon>Endopterygota</taxon>
        <taxon>Diptera</taxon>
        <taxon>Brachycera</taxon>
        <taxon>Muscomorpha</taxon>
        <taxon>Ephydroidea</taxon>
        <taxon>Drosophilidae</taxon>
        <taxon>Drosophila</taxon>
        <taxon>Sophophora</taxon>
    </lineage>
</organism>
<dbReference type="EMBL" id="CH963852">
    <property type="protein sequence ID" value="EDW75473.1"/>
    <property type="molecule type" value="Genomic_DNA"/>
</dbReference>
<keyword evidence="2" id="KW-1185">Reference proteome</keyword>
<evidence type="ECO:0000313" key="2">
    <source>
        <dbReference type="Proteomes" id="UP000007798"/>
    </source>
</evidence>
<dbReference type="HOGENOM" id="CLU_2029073_0_0_1"/>
<accession>B4MTN4</accession>
<evidence type="ECO:0000313" key="1">
    <source>
        <dbReference type="EMBL" id="EDW75473.1"/>
    </source>
</evidence>
<dbReference type="KEGG" id="dwi:6641610"/>
<dbReference type="InParanoid" id="B4MTN4"/>
<dbReference type="eggNOG" id="ENOG502T8E1">
    <property type="taxonomic scope" value="Eukaryota"/>
</dbReference>
<gene>
    <name evidence="1" type="primary">Dwil\GK19082</name>
    <name evidence="1" type="ORF">Dwil_GK19082</name>
</gene>